<dbReference type="SUPFAM" id="SSF55073">
    <property type="entry name" value="Nucleotide cyclase"/>
    <property type="match status" value="1"/>
</dbReference>
<dbReference type="Proteomes" id="UP000240212">
    <property type="component" value="Unassembled WGS sequence"/>
</dbReference>
<organism evidence="23 24">
    <name type="scientific">Siccibacter turicensis</name>
    <dbReference type="NCBI Taxonomy" id="357233"/>
    <lineage>
        <taxon>Bacteria</taxon>
        <taxon>Pseudomonadati</taxon>
        <taxon>Pseudomonadota</taxon>
        <taxon>Gammaproteobacteria</taxon>
        <taxon>Enterobacterales</taxon>
        <taxon>Enterobacteriaceae</taxon>
        <taxon>Siccibacter</taxon>
    </lineage>
</organism>
<dbReference type="InterPro" id="IPR033416">
    <property type="entry name" value="CHASE7"/>
</dbReference>
<feature type="domain" description="GGDEF" evidence="22">
    <location>
        <begin position="424"/>
        <end position="557"/>
    </location>
</feature>
<dbReference type="GO" id="GO:1902201">
    <property type="term" value="P:negative regulation of bacterial-type flagellum-dependent cell motility"/>
    <property type="evidence" value="ECO:0007669"/>
    <property type="project" value="TreeGrafter"/>
</dbReference>
<evidence type="ECO:0000256" key="16">
    <source>
        <dbReference type="ARBA" id="ARBA00023134"/>
    </source>
</evidence>
<evidence type="ECO:0000256" key="2">
    <source>
        <dbReference type="ARBA" id="ARBA00004429"/>
    </source>
</evidence>
<comment type="function">
    <text evidence="20">Catalyzes the synthesis of cyclic-di-GMP (c-di-GMP) via the condensation of 2 GTP molecules. Cyclic-di-GMP is a second messenger which controls cell surface-associated traits in bacteria. Involved in the regulation of cellulose production.</text>
</comment>
<evidence type="ECO:0000256" key="6">
    <source>
        <dbReference type="ARBA" id="ARBA00012528"/>
    </source>
</evidence>
<dbReference type="Pfam" id="PF00990">
    <property type="entry name" value="GGDEF"/>
    <property type="match status" value="1"/>
</dbReference>
<comment type="subunit">
    <text evidence="5">Homodimer.</text>
</comment>
<keyword evidence="14" id="KW-0135">Cellulose biosynthesis</keyword>
<dbReference type="InterPro" id="IPR029787">
    <property type="entry name" value="Nucleotide_cyclase"/>
</dbReference>
<keyword evidence="13" id="KW-0460">Magnesium</keyword>
<evidence type="ECO:0000256" key="14">
    <source>
        <dbReference type="ARBA" id="ARBA00022916"/>
    </source>
</evidence>
<dbReference type="RefSeq" id="WP_106876778.1">
    <property type="nucleotide sequence ID" value="NZ_PYEP01000003.1"/>
</dbReference>
<comment type="catalytic activity">
    <reaction evidence="19">
        <text>2 GTP = 3',3'-c-di-GMP + 2 diphosphate</text>
        <dbReference type="Rhea" id="RHEA:24898"/>
        <dbReference type="ChEBI" id="CHEBI:33019"/>
        <dbReference type="ChEBI" id="CHEBI:37565"/>
        <dbReference type="ChEBI" id="CHEBI:58805"/>
        <dbReference type="EC" id="2.7.7.65"/>
    </reaction>
</comment>
<keyword evidence="8" id="KW-0997">Cell inner membrane</keyword>
<comment type="cofactor">
    <cofactor evidence="1">
        <name>Mg(2+)</name>
        <dbReference type="ChEBI" id="CHEBI:18420"/>
    </cofactor>
</comment>
<dbReference type="PANTHER" id="PTHR45138">
    <property type="entry name" value="REGULATORY COMPONENTS OF SENSORY TRANSDUCTION SYSTEM"/>
    <property type="match status" value="1"/>
</dbReference>
<dbReference type="NCBIfam" id="TIGR00254">
    <property type="entry name" value="GGDEF"/>
    <property type="match status" value="1"/>
</dbReference>
<evidence type="ECO:0000256" key="1">
    <source>
        <dbReference type="ARBA" id="ARBA00001946"/>
    </source>
</evidence>
<comment type="pathway">
    <text evidence="3">Purine metabolism; 3',5'-cyclic di-GMP biosynthesis.</text>
</comment>
<evidence type="ECO:0000256" key="21">
    <source>
        <dbReference type="SAM" id="Phobius"/>
    </source>
</evidence>
<dbReference type="GO" id="GO:0052621">
    <property type="term" value="F:diguanylate cyclase activity"/>
    <property type="evidence" value="ECO:0007669"/>
    <property type="project" value="UniProtKB-EC"/>
</dbReference>
<gene>
    <name evidence="23" type="ORF">C7G83_07470</name>
</gene>
<evidence type="ECO:0000256" key="9">
    <source>
        <dbReference type="ARBA" id="ARBA00022679"/>
    </source>
</evidence>
<dbReference type="AlphaFoldDB" id="A0A2P8VKF6"/>
<evidence type="ECO:0000256" key="4">
    <source>
        <dbReference type="ARBA" id="ARBA00005186"/>
    </source>
</evidence>
<reference evidence="23 24" key="1">
    <citation type="submission" date="2018-03" db="EMBL/GenBank/DDBJ databases">
        <title>Draft genome sequence of the first documented clinical Siccibacter turicensis isolate in Austria.</title>
        <authorList>
            <person name="Lepuschitz S."/>
            <person name="Pekard-Amenitsch S."/>
            <person name="Haunold R."/>
            <person name="Schill S."/>
            <person name="Mach R."/>
            <person name="Allerberger F."/>
            <person name="Ruppitsch W."/>
            <person name="Forsythe S.J."/>
        </authorList>
    </citation>
    <scope>NUCLEOTIDE SEQUENCE [LARGE SCALE GENOMIC DNA]</scope>
    <source>
        <strain evidence="23 24">6100069499-17</strain>
    </source>
</reference>
<comment type="caution">
    <text evidence="23">The sequence shown here is derived from an EMBL/GenBank/DDBJ whole genome shotgun (WGS) entry which is preliminary data.</text>
</comment>
<dbReference type="PANTHER" id="PTHR45138:SF16">
    <property type="entry name" value="DIGUANYLATE CYCLASE DGCQ-RELATED"/>
    <property type="match status" value="1"/>
</dbReference>
<evidence type="ECO:0000256" key="8">
    <source>
        <dbReference type="ARBA" id="ARBA00022519"/>
    </source>
</evidence>
<dbReference type="GO" id="GO:0046872">
    <property type="term" value="F:metal ion binding"/>
    <property type="evidence" value="ECO:0007669"/>
    <property type="project" value="UniProtKB-KW"/>
</dbReference>
<evidence type="ECO:0000256" key="18">
    <source>
        <dbReference type="ARBA" id="ARBA00031311"/>
    </source>
</evidence>
<dbReference type="Gene3D" id="3.30.70.270">
    <property type="match status" value="1"/>
</dbReference>
<dbReference type="OrthoDB" id="9813903at2"/>
<dbReference type="EC" id="2.7.7.65" evidence="6"/>
<dbReference type="STRING" id="1388748.GCA_000463155_02471"/>
<evidence type="ECO:0000256" key="19">
    <source>
        <dbReference type="ARBA" id="ARBA00034247"/>
    </source>
</evidence>
<dbReference type="EMBL" id="PYEP01000003">
    <property type="protein sequence ID" value="PSN08016.1"/>
    <property type="molecule type" value="Genomic_DNA"/>
</dbReference>
<evidence type="ECO:0000256" key="10">
    <source>
        <dbReference type="ARBA" id="ARBA00022692"/>
    </source>
</evidence>
<evidence type="ECO:0000256" key="15">
    <source>
        <dbReference type="ARBA" id="ARBA00022989"/>
    </source>
</evidence>
<dbReference type="NCBIfam" id="NF011955">
    <property type="entry name" value="PRK15426.1"/>
    <property type="match status" value="1"/>
</dbReference>
<keyword evidence="7" id="KW-1003">Cell membrane</keyword>
<evidence type="ECO:0000313" key="23">
    <source>
        <dbReference type="EMBL" id="PSN08016.1"/>
    </source>
</evidence>
<accession>A0A2P8VKF6</accession>
<keyword evidence="9" id="KW-0808">Transferase</keyword>
<dbReference type="GO" id="GO:0030244">
    <property type="term" value="P:cellulose biosynthetic process"/>
    <property type="evidence" value="ECO:0007669"/>
    <property type="project" value="UniProtKB-KW"/>
</dbReference>
<proteinExistence type="predicted"/>
<protein>
    <recommendedName>
        <fullName evidence="6">diguanylate cyclase</fullName>
        <ecNumber evidence="6">2.7.7.65</ecNumber>
    </recommendedName>
    <alternativeName>
        <fullName evidence="18">Cellulose synthesis regulatory protein</fullName>
    </alternativeName>
</protein>
<comment type="subcellular location">
    <subcellularLocation>
        <location evidence="2">Cell inner membrane</location>
        <topology evidence="2">Multi-pass membrane protein</topology>
    </subcellularLocation>
</comment>
<dbReference type="InterPro" id="IPR050469">
    <property type="entry name" value="Diguanylate_Cyclase"/>
</dbReference>
<dbReference type="Pfam" id="PF17151">
    <property type="entry name" value="CHASE7"/>
    <property type="match status" value="1"/>
</dbReference>
<evidence type="ECO:0000259" key="22">
    <source>
        <dbReference type="PROSITE" id="PS50887"/>
    </source>
</evidence>
<dbReference type="GO" id="GO:0043709">
    <property type="term" value="P:cell adhesion involved in single-species biofilm formation"/>
    <property type="evidence" value="ECO:0007669"/>
    <property type="project" value="TreeGrafter"/>
</dbReference>
<keyword evidence="15 21" id="KW-1133">Transmembrane helix</keyword>
<keyword evidence="16" id="KW-0342">GTP-binding</keyword>
<dbReference type="InterPro" id="IPR000160">
    <property type="entry name" value="GGDEF_dom"/>
</dbReference>
<dbReference type="InterPro" id="IPR043128">
    <property type="entry name" value="Rev_trsase/Diguanyl_cyclase"/>
</dbReference>
<keyword evidence="11" id="KW-0479">Metal-binding</keyword>
<evidence type="ECO:0000256" key="20">
    <source>
        <dbReference type="ARBA" id="ARBA00045634"/>
    </source>
</evidence>
<keyword evidence="10 21" id="KW-0812">Transmembrane</keyword>
<feature type="transmembrane region" description="Helical" evidence="21">
    <location>
        <begin position="18"/>
        <end position="36"/>
    </location>
</feature>
<evidence type="ECO:0000256" key="17">
    <source>
        <dbReference type="ARBA" id="ARBA00023136"/>
    </source>
</evidence>
<name>A0A2P8VKF6_9ENTR</name>
<dbReference type="UniPathway" id="UPA00694"/>
<dbReference type="FunFam" id="3.30.70.270:FF:000001">
    <property type="entry name" value="Diguanylate cyclase domain protein"/>
    <property type="match status" value="1"/>
</dbReference>
<keyword evidence="24" id="KW-1185">Reference proteome</keyword>
<comment type="pathway">
    <text evidence="4">Glycan metabolism; bacterial cellulose biosynthesis.</text>
</comment>
<evidence type="ECO:0000256" key="5">
    <source>
        <dbReference type="ARBA" id="ARBA00011738"/>
    </source>
</evidence>
<sequence>MHAATLTRRMFWGQSPKRVVNICFLVVLICSALFTWRELIVLQHAYATSQRNGLENVAIGLDRHLQFSLDKLLFYRNAMQLALAQPLNTDISRRMLADFEAQRDEHTWQLLGNNHRSMPMNGVSDAFVNQSKLLHRDESRLAGELSAALEFGYLMHLSGGGGGGNGELQQSSWYTSRAGFFIASDIAPGAPALLPAYYHQVTRPWFFEQSPEKNQTRDVVWFYLYDPVRNVQTLTASVPLDYQHYWYGVVAMDFPVATINRYLQQIVDDADKGEVYLFDSRFRAIASSQDAPAADTLFDSVDMARLAGEVEKSSQGGIRFDTRYVSWQKLNNFSGVLISVHSIEQSMQAEFGTITVVLMAFWTLFLAMLLVSWLMIRRMVDKMTQLQNKLTWQAWYDPLTRLYNRGAFFERAQVLVETAEKHHAPYSLIQFDLDHFKSINDRYGHQAGDRVLRHAGTLLAALLREGDIAGRVGGEEFCVLLPNTELDEATQFAERVRARLNAREILLSPTTSLRFSASFGVSSSAEAGIYAFEKLQAIADDRLYKAKQGGRNQVCAD</sequence>
<feature type="transmembrane region" description="Helical" evidence="21">
    <location>
        <begin position="351"/>
        <end position="376"/>
    </location>
</feature>
<dbReference type="GO" id="GO:0005886">
    <property type="term" value="C:plasma membrane"/>
    <property type="evidence" value="ECO:0007669"/>
    <property type="project" value="UniProtKB-SubCell"/>
</dbReference>
<evidence type="ECO:0000313" key="24">
    <source>
        <dbReference type="Proteomes" id="UP000240212"/>
    </source>
</evidence>
<dbReference type="SMART" id="SM00267">
    <property type="entry name" value="GGDEF"/>
    <property type="match status" value="1"/>
</dbReference>
<dbReference type="GO" id="GO:0005525">
    <property type="term" value="F:GTP binding"/>
    <property type="evidence" value="ECO:0007669"/>
    <property type="project" value="UniProtKB-KW"/>
</dbReference>
<evidence type="ECO:0000256" key="12">
    <source>
        <dbReference type="ARBA" id="ARBA00022741"/>
    </source>
</evidence>
<evidence type="ECO:0000256" key="11">
    <source>
        <dbReference type="ARBA" id="ARBA00022723"/>
    </source>
</evidence>
<evidence type="ECO:0000256" key="3">
    <source>
        <dbReference type="ARBA" id="ARBA00004665"/>
    </source>
</evidence>
<evidence type="ECO:0000256" key="7">
    <source>
        <dbReference type="ARBA" id="ARBA00022475"/>
    </source>
</evidence>
<dbReference type="CDD" id="cd01949">
    <property type="entry name" value="GGDEF"/>
    <property type="match status" value="1"/>
</dbReference>
<dbReference type="UniPathway" id="UPA00599"/>
<dbReference type="PROSITE" id="PS50887">
    <property type="entry name" value="GGDEF"/>
    <property type="match status" value="1"/>
</dbReference>
<evidence type="ECO:0000256" key="13">
    <source>
        <dbReference type="ARBA" id="ARBA00022842"/>
    </source>
</evidence>
<keyword evidence="12" id="KW-0547">Nucleotide-binding</keyword>
<keyword evidence="17 21" id="KW-0472">Membrane</keyword>